<sequence>MLTSRGKVEVLHLSRHGASADKHADIELVGRPELCSRQISLELATPEAVIVEALQRIRDKFSQETAAACSIATDSSNNSLQHVFFECQPSHAFSC</sequence>
<dbReference type="EMBL" id="FQNC01000018">
    <property type="protein sequence ID" value="SGY20433.1"/>
    <property type="molecule type" value="Genomic_DNA"/>
</dbReference>
<organism evidence="1 2">
    <name type="scientific">Microbotryum silenes-dioicae</name>
    <dbReference type="NCBI Taxonomy" id="796604"/>
    <lineage>
        <taxon>Eukaryota</taxon>
        <taxon>Fungi</taxon>
        <taxon>Dikarya</taxon>
        <taxon>Basidiomycota</taxon>
        <taxon>Pucciniomycotina</taxon>
        <taxon>Microbotryomycetes</taxon>
        <taxon>Microbotryales</taxon>
        <taxon>Microbotryaceae</taxon>
        <taxon>Microbotryum</taxon>
    </lineage>
</organism>
<evidence type="ECO:0000313" key="1">
    <source>
        <dbReference type="EMBL" id="SGY20433.1"/>
    </source>
</evidence>
<reference evidence="1 2" key="1">
    <citation type="submission" date="2016-11" db="EMBL/GenBank/DDBJ databases">
        <authorList>
            <person name="Jaros S."/>
            <person name="Januszkiewicz K."/>
            <person name="Wedrychowicz H."/>
        </authorList>
    </citation>
    <scope>NUCLEOTIDE SEQUENCE [LARGE SCALE GENOMIC DNA]</scope>
</reference>
<proteinExistence type="predicted"/>
<protein>
    <submittedName>
        <fullName evidence="1">BQ5605_C016g08046 protein</fullName>
    </submittedName>
</protein>
<keyword evidence="2" id="KW-1185">Reference proteome</keyword>
<accession>A0A2X0NSS8</accession>
<gene>
    <name evidence="1" type="primary">BQ5605_C016g08046</name>
    <name evidence="1" type="ORF">BQ5605_C016G08046</name>
</gene>
<dbReference type="AlphaFoldDB" id="A0A2X0NSS8"/>
<dbReference type="Proteomes" id="UP000249464">
    <property type="component" value="Unassembled WGS sequence"/>
</dbReference>
<name>A0A2X0NSS8_9BASI</name>
<evidence type="ECO:0000313" key="2">
    <source>
        <dbReference type="Proteomes" id="UP000249464"/>
    </source>
</evidence>